<organism evidence="3 4">
    <name type="scientific">Methylobrevis albus</name>
    <dbReference type="NCBI Taxonomy" id="2793297"/>
    <lineage>
        <taxon>Bacteria</taxon>
        <taxon>Pseudomonadati</taxon>
        <taxon>Pseudomonadota</taxon>
        <taxon>Alphaproteobacteria</taxon>
        <taxon>Hyphomicrobiales</taxon>
        <taxon>Pleomorphomonadaceae</taxon>
        <taxon>Methylobrevis</taxon>
    </lineage>
</organism>
<dbReference type="GO" id="GO:0003700">
    <property type="term" value="F:DNA-binding transcription factor activity"/>
    <property type="evidence" value="ECO:0007669"/>
    <property type="project" value="InterPro"/>
</dbReference>
<gene>
    <name evidence="3" type="ORF">I5731_14780</name>
</gene>
<keyword evidence="4" id="KW-1185">Reference proteome</keyword>
<dbReference type="SUPFAM" id="SSF88946">
    <property type="entry name" value="Sigma2 domain of RNA polymerase sigma factors"/>
    <property type="match status" value="1"/>
</dbReference>
<dbReference type="AlphaFoldDB" id="A0A931I5A5"/>
<dbReference type="Pfam" id="PF04542">
    <property type="entry name" value="Sigma70_r2"/>
    <property type="match status" value="1"/>
</dbReference>
<evidence type="ECO:0000259" key="1">
    <source>
        <dbReference type="Pfam" id="PF04542"/>
    </source>
</evidence>
<proteinExistence type="predicted"/>
<dbReference type="InterPro" id="IPR046531">
    <property type="entry name" value="DUF6596"/>
</dbReference>
<dbReference type="Pfam" id="PF20239">
    <property type="entry name" value="DUF6596"/>
    <property type="match status" value="1"/>
</dbReference>
<evidence type="ECO:0000259" key="2">
    <source>
        <dbReference type="Pfam" id="PF20239"/>
    </source>
</evidence>
<protein>
    <submittedName>
        <fullName evidence="3">RNA polymerase subunit sigma-70</fullName>
    </submittedName>
</protein>
<dbReference type="PANTHER" id="PTHR47756">
    <property type="entry name" value="BLL6612 PROTEIN-RELATED"/>
    <property type="match status" value="1"/>
</dbReference>
<dbReference type="PANTHER" id="PTHR47756:SF2">
    <property type="entry name" value="BLL6612 PROTEIN"/>
    <property type="match status" value="1"/>
</dbReference>
<sequence length="417" mass="44500">MTAPAAGEAARIAEQAARASYGKLVAILALRDRDIAAAEDALSEALLAALTVWPRRGVPDNPDAWLVTAARNRMKNAARAGRVQRAAAPEIERRLGFADPGAALPDDRLRLMFVCAHPAIDPAARTPLILQTVLGLDAGRIARAFLTEPAAMSQRLVRAKLRIRDAGLRFALPEPEEMPARLDAVLDAIYAVFGQGWDGWDHPAAPDALTGEAIFLARLIAALMPGEPEPQGLLALMLYCTARRAARRDGDGGFVPLDRQDARLWDRSMIIEAEGLLGAAARAGRFGRFQCEAAIQSVHVQRPLTGRLNLAALRTLYDLLVRHTDSIGARIGRAVVMADAGEVDAAAAELGALGDKRVARHQPWWVARSHVAALAGRPAEAAAALETAIGLTDDPALRAHLMARLAALRDGTRGGRG</sequence>
<comment type="caution">
    <text evidence="3">The sequence shown here is derived from an EMBL/GenBank/DDBJ whole genome shotgun (WGS) entry which is preliminary data.</text>
</comment>
<dbReference type="InterPro" id="IPR007627">
    <property type="entry name" value="RNA_pol_sigma70_r2"/>
</dbReference>
<accession>A0A931I5A5</accession>
<dbReference type="EMBL" id="JADZLT010000052">
    <property type="protein sequence ID" value="MBH0239091.1"/>
    <property type="molecule type" value="Genomic_DNA"/>
</dbReference>
<evidence type="ECO:0000313" key="4">
    <source>
        <dbReference type="Proteomes" id="UP000631694"/>
    </source>
</evidence>
<evidence type="ECO:0000313" key="3">
    <source>
        <dbReference type="EMBL" id="MBH0239091.1"/>
    </source>
</evidence>
<name>A0A931I5A5_9HYPH</name>
<dbReference type="RefSeq" id="WP_197312161.1">
    <property type="nucleotide sequence ID" value="NZ_JADZLT010000052.1"/>
</dbReference>
<dbReference type="InterPro" id="IPR013325">
    <property type="entry name" value="RNA_pol_sigma_r2"/>
</dbReference>
<dbReference type="GO" id="GO:0006352">
    <property type="term" value="P:DNA-templated transcription initiation"/>
    <property type="evidence" value="ECO:0007669"/>
    <property type="project" value="InterPro"/>
</dbReference>
<dbReference type="Proteomes" id="UP000631694">
    <property type="component" value="Unassembled WGS sequence"/>
</dbReference>
<dbReference type="Gene3D" id="1.10.1740.10">
    <property type="match status" value="1"/>
</dbReference>
<feature type="domain" description="RNA polymerase sigma-70 region 2" evidence="1">
    <location>
        <begin position="22"/>
        <end position="80"/>
    </location>
</feature>
<feature type="domain" description="DUF6596" evidence="2">
    <location>
        <begin position="181"/>
        <end position="280"/>
    </location>
</feature>
<reference evidence="3" key="1">
    <citation type="submission" date="2020-12" db="EMBL/GenBank/DDBJ databases">
        <title>Methylobrevis albus sp. nov., isolated from fresh water lack sediment.</title>
        <authorList>
            <person name="Zou Q."/>
        </authorList>
    </citation>
    <scope>NUCLEOTIDE SEQUENCE</scope>
    <source>
        <strain evidence="3">L22</strain>
    </source>
</reference>